<dbReference type="AlphaFoldDB" id="A0A8J6Y8X6"/>
<evidence type="ECO:0000256" key="5">
    <source>
        <dbReference type="ARBA" id="ARBA00022679"/>
    </source>
</evidence>
<dbReference type="InterPro" id="IPR006110">
    <property type="entry name" value="Pol_omega/Rpo6/RPB6"/>
</dbReference>
<dbReference type="GO" id="GO:0003899">
    <property type="term" value="F:DNA-directed RNA polymerase activity"/>
    <property type="evidence" value="ECO:0007669"/>
    <property type="project" value="UniProtKB-EC"/>
</dbReference>
<evidence type="ECO:0000256" key="8">
    <source>
        <dbReference type="ARBA" id="ARBA00029924"/>
    </source>
</evidence>
<evidence type="ECO:0000256" key="7">
    <source>
        <dbReference type="ARBA" id="ARBA00023163"/>
    </source>
</evidence>
<evidence type="ECO:0000313" key="11">
    <source>
        <dbReference type="EMBL" id="MBD3868456.1"/>
    </source>
</evidence>
<evidence type="ECO:0000256" key="9">
    <source>
        <dbReference type="ARBA" id="ARBA00030998"/>
    </source>
</evidence>
<dbReference type="GO" id="GO:0000428">
    <property type="term" value="C:DNA-directed RNA polymerase complex"/>
    <property type="evidence" value="ECO:0007669"/>
    <property type="project" value="UniProtKB-KW"/>
</dbReference>
<protein>
    <recommendedName>
        <fullName evidence="3">DNA-directed RNA polymerase subunit omega</fullName>
        <ecNumber evidence="2">2.7.7.6</ecNumber>
    </recommendedName>
    <alternativeName>
        <fullName evidence="9">RNA polymerase omega subunit</fullName>
    </alternativeName>
    <alternativeName>
        <fullName evidence="8">Transcriptase subunit omega</fullName>
    </alternativeName>
</protein>
<dbReference type="SUPFAM" id="SSF63562">
    <property type="entry name" value="RPB6/omega subunit-like"/>
    <property type="match status" value="1"/>
</dbReference>
<keyword evidence="7" id="KW-0804">Transcription</keyword>
<dbReference type="InterPro" id="IPR003716">
    <property type="entry name" value="DNA-dir_RNA_pol_omega"/>
</dbReference>
<keyword evidence="6 11" id="KW-0548">Nucleotidyltransferase</keyword>
<evidence type="ECO:0000256" key="4">
    <source>
        <dbReference type="ARBA" id="ARBA00022478"/>
    </source>
</evidence>
<dbReference type="Gene3D" id="3.90.940.10">
    <property type="match status" value="1"/>
</dbReference>
<sequence>MYKLPENLGSKYAFVSTASSRAEQLQTGALPRTKNPEGRKLTIIAQEEVATGLVQAVSTEVVAEETEEAPPALDEEE</sequence>
<dbReference type="NCBIfam" id="TIGR00690">
    <property type="entry name" value="rpoZ"/>
    <property type="match status" value="1"/>
</dbReference>
<reference evidence="11 12" key="1">
    <citation type="submission" date="2020-08" db="EMBL/GenBank/DDBJ databases">
        <title>Acidobacteriota in marine sediments use diverse sulfur dissimilation pathways.</title>
        <authorList>
            <person name="Wasmund K."/>
        </authorList>
    </citation>
    <scope>NUCLEOTIDE SEQUENCE [LARGE SCALE GENOMIC DNA]</scope>
    <source>
        <strain evidence="11">MAG AM4</strain>
    </source>
</reference>
<dbReference type="InterPro" id="IPR036161">
    <property type="entry name" value="RPB6/omega-like_sf"/>
</dbReference>
<proteinExistence type="inferred from homology"/>
<dbReference type="GO" id="GO:0003677">
    <property type="term" value="F:DNA binding"/>
    <property type="evidence" value="ECO:0007669"/>
    <property type="project" value="InterPro"/>
</dbReference>
<comment type="caution">
    <text evidence="11">The sequence shown here is derived from an EMBL/GenBank/DDBJ whole genome shotgun (WGS) entry which is preliminary data.</text>
</comment>
<evidence type="ECO:0000256" key="6">
    <source>
        <dbReference type="ARBA" id="ARBA00022695"/>
    </source>
</evidence>
<dbReference type="Pfam" id="PF01192">
    <property type="entry name" value="RNA_pol_Rpb6"/>
    <property type="match status" value="1"/>
</dbReference>
<organism evidence="11 12">
    <name type="scientific">Candidatus Polarisedimenticola svalbardensis</name>
    <dbReference type="NCBI Taxonomy" id="2886004"/>
    <lineage>
        <taxon>Bacteria</taxon>
        <taxon>Pseudomonadati</taxon>
        <taxon>Acidobacteriota</taxon>
        <taxon>Candidatus Polarisedimenticolia</taxon>
        <taxon>Candidatus Polarisedimenticolales</taxon>
        <taxon>Candidatus Polarisedimenticolaceae</taxon>
        <taxon>Candidatus Polarisedimenticola</taxon>
    </lineage>
</organism>
<evidence type="ECO:0000256" key="3">
    <source>
        <dbReference type="ARBA" id="ARBA00013725"/>
    </source>
</evidence>
<evidence type="ECO:0000313" key="12">
    <source>
        <dbReference type="Proteomes" id="UP000648239"/>
    </source>
</evidence>
<keyword evidence="4 11" id="KW-0240">DNA-directed RNA polymerase</keyword>
<dbReference type="Proteomes" id="UP000648239">
    <property type="component" value="Unassembled WGS sequence"/>
</dbReference>
<comment type="similarity">
    <text evidence="1">Belongs to the RNA polymerase subunit omega family.</text>
</comment>
<keyword evidence="5 11" id="KW-0808">Transferase</keyword>
<name>A0A8J6Y8X6_9BACT</name>
<dbReference type="SMART" id="SM01409">
    <property type="entry name" value="RNA_pol_Rpb6"/>
    <property type="match status" value="1"/>
</dbReference>
<evidence type="ECO:0000256" key="1">
    <source>
        <dbReference type="ARBA" id="ARBA00006711"/>
    </source>
</evidence>
<gene>
    <name evidence="11" type="primary">rpoZ</name>
    <name evidence="11" type="ORF">IFK94_10070</name>
</gene>
<comment type="catalytic activity">
    <reaction evidence="10">
        <text>RNA(n) + a ribonucleoside 5'-triphosphate = RNA(n+1) + diphosphate</text>
        <dbReference type="Rhea" id="RHEA:21248"/>
        <dbReference type="Rhea" id="RHEA-COMP:14527"/>
        <dbReference type="Rhea" id="RHEA-COMP:17342"/>
        <dbReference type="ChEBI" id="CHEBI:33019"/>
        <dbReference type="ChEBI" id="CHEBI:61557"/>
        <dbReference type="ChEBI" id="CHEBI:140395"/>
        <dbReference type="EC" id="2.7.7.6"/>
    </reaction>
</comment>
<dbReference type="EC" id="2.7.7.6" evidence="2"/>
<accession>A0A8J6Y8X6</accession>
<dbReference type="GO" id="GO:0006351">
    <property type="term" value="P:DNA-templated transcription"/>
    <property type="evidence" value="ECO:0007669"/>
    <property type="project" value="InterPro"/>
</dbReference>
<evidence type="ECO:0000256" key="10">
    <source>
        <dbReference type="ARBA" id="ARBA00048552"/>
    </source>
</evidence>
<evidence type="ECO:0000256" key="2">
    <source>
        <dbReference type="ARBA" id="ARBA00012418"/>
    </source>
</evidence>
<dbReference type="EMBL" id="JACXWD010000032">
    <property type="protein sequence ID" value="MBD3868456.1"/>
    <property type="molecule type" value="Genomic_DNA"/>
</dbReference>